<protein>
    <submittedName>
        <fullName evidence="1">Uncharacterized protein</fullName>
    </submittedName>
</protein>
<organism evidence="1 2">
    <name type="scientific">Cylicostephanus goldi</name>
    <name type="common">Nematode worm</name>
    <dbReference type="NCBI Taxonomy" id="71465"/>
    <lineage>
        <taxon>Eukaryota</taxon>
        <taxon>Metazoa</taxon>
        <taxon>Ecdysozoa</taxon>
        <taxon>Nematoda</taxon>
        <taxon>Chromadorea</taxon>
        <taxon>Rhabditida</taxon>
        <taxon>Rhabditina</taxon>
        <taxon>Rhabditomorpha</taxon>
        <taxon>Strongyloidea</taxon>
        <taxon>Strongylidae</taxon>
        <taxon>Cylicostephanus</taxon>
    </lineage>
</organism>
<sequence length="53" mass="5459">MVDLKLGHLLRAAQTRPGPHGSCTILHAVPMGHCICEHDTGGGGGRGGPMCVR</sequence>
<name>A0A3P6R5L3_CYLGO</name>
<dbReference type="EMBL" id="UYRV01003709">
    <property type="protein sequence ID" value="VDK50610.1"/>
    <property type="molecule type" value="Genomic_DNA"/>
</dbReference>
<keyword evidence="2" id="KW-1185">Reference proteome</keyword>
<reference evidence="1 2" key="1">
    <citation type="submission" date="2018-11" db="EMBL/GenBank/DDBJ databases">
        <authorList>
            <consortium name="Pathogen Informatics"/>
        </authorList>
    </citation>
    <scope>NUCLEOTIDE SEQUENCE [LARGE SCALE GENOMIC DNA]</scope>
</reference>
<dbReference type="AlphaFoldDB" id="A0A3P6R5L3"/>
<proteinExistence type="predicted"/>
<gene>
    <name evidence="1" type="ORF">CGOC_LOCUS1823</name>
</gene>
<evidence type="ECO:0000313" key="2">
    <source>
        <dbReference type="Proteomes" id="UP000271889"/>
    </source>
</evidence>
<accession>A0A3P6R5L3</accession>
<dbReference type="Proteomes" id="UP000271889">
    <property type="component" value="Unassembled WGS sequence"/>
</dbReference>
<evidence type="ECO:0000313" key="1">
    <source>
        <dbReference type="EMBL" id="VDK50610.1"/>
    </source>
</evidence>